<dbReference type="InterPro" id="IPR007197">
    <property type="entry name" value="rSAM"/>
</dbReference>
<feature type="binding site" evidence="8">
    <location>
        <position position="12"/>
    </location>
    <ligand>
        <name>[4Fe-4S] cluster</name>
        <dbReference type="ChEBI" id="CHEBI:49883"/>
        <label>1</label>
    </ligand>
</feature>
<dbReference type="InterPro" id="IPR005839">
    <property type="entry name" value="Methylthiotransferase"/>
</dbReference>
<evidence type="ECO:0000256" key="6">
    <source>
        <dbReference type="ARBA" id="ARBA00023004"/>
    </source>
</evidence>
<dbReference type="GO" id="GO:0005829">
    <property type="term" value="C:cytosol"/>
    <property type="evidence" value="ECO:0007669"/>
    <property type="project" value="TreeGrafter"/>
</dbReference>
<dbReference type="SUPFAM" id="SSF102114">
    <property type="entry name" value="Radical SAM enzymes"/>
    <property type="match status" value="1"/>
</dbReference>
<evidence type="ECO:0000259" key="10">
    <source>
        <dbReference type="PROSITE" id="PS51449"/>
    </source>
</evidence>
<dbReference type="InterPro" id="IPR006638">
    <property type="entry name" value="Elp3/MiaA/NifB-like_rSAM"/>
</dbReference>
<dbReference type="EC" id="2.8.4.4" evidence="8"/>
<keyword evidence="12" id="KW-0687">Ribonucleoprotein</keyword>
<dbReference type="InterPro" id="IPR038135">
    <property type="entry name" value="Methylthiotransferase_N_sf"/>
</dbReference>
<evidence type="ECO:0000259" key="11">
    <source>
        <dbReference type="PROSITE" id="PS51918"/>
    </source>
</evidence>
<keyword evidence="7 8" id="KW-0411">Iron-sulfur</keyword>
<dbReference type="GO" id="GO:0035600">
    <property type="term" value="P:tRNA methylthiolation"/>
    <property type="evidence" value="ECO:0007669"/>
    <property type="project" value="UniProtKB-ARBA"/>
</dbReference>
<evidence type="ECO:0000313" key="13">
    <source>
        <dbReference type="Proteomes" id="UP001317532"/>
    </source>
</evidence>
<comment type="subcellular location">
    <subcellularLocation>
        <location evidence="8">Cytoplasm</location>
    </subcellularLocation>
</comment>
<evidence type="ECO:0000256" key="2">
    <source>
        <dbReference type="ARBA" id="ARBA00022490"/>
    </source>
</evidence>
<dbReference type="PANTHER" id="PTHR43837">
    <property type="entry name" value="RIBOSOMAL PROTEIN S12 METHYLTHIOTRANSFERASE RIMO"/>
    <property type="match status" value="1"/>
</dbReference>
<accession>A0AAN2C913</accession>
<keyword evidence="5 8" id="KW-0479">Metal-binding</keyword>
<feature type="binding site" evidence="8">
    <location>
        <position position="158"/>
    </location>
    <ligand>
        <name>[4Fe-4S] cluster</name>
        <dbReference type="ChEBI" id="CHEBI:49883"/>
        <label>2</label>
        <note>4Fe-4S-S-AdoMet</note>
    </ligand>
</feature>
<feature type="domain" description="TRAM" evidence="9">
    <location>
        <begin position="374"/>
        <end position="452"/>
    </location>
</feature>
<dbReference type="GO" id="GO:0103039">
    <property type="term" value="F:protein methylthiotransferase activity"/>
    <property type="evidence" value="ECO:0007669"/>
    <property type="project" value="UniProtKB-EC"/>
</dbReference>
<comment type="catalytic activity">
    <reaction evidence="8">
        <text>L-aspartate(89)-[ribosomal protein uS12]-hydrogen + (sulfur carrier)-SH + AH2 + 2 S-adenosyl-L-methionine = 3-methylsulfanyl-L-aspartate(89)-[ribosomal protein uS12]-hydrogen + (sulfur carrier)-H + 5'-deoxyadenosine + L-methionine + A + S-adenosyl-L-homocysteine + 2 H(+)</text>
        <dbReference type="Rhea" id="RHEA:37087"/>
        <dbReference type="Rhea" id="RHEA-COMP:10460"/>
        <dbReference type="Rhea" id="RHEA-COMP:10461"/>
        <dbReference type="Rhea" id="RHEA-COMP:14737"/>
        <dbReference type="Rhea" id="RHEA-COMP:14739"/>
        <dbReference type="ChEBI" id="CHEBI:13193"/>
        <dbReference type="ChEBI" id="CHEBI:15378"/>
        <dbReference type="ChEBI" id="CHEBI:17319"/>
        <dbReference type="ChEBI" id="CHEBI:17499"/>
        <dbReference type="ChEBI" id="CHEBI:29917"/>
        <dbReference type="ChEBI" id="CHEBI:29961"/>
        <dbReference type="ChEBI" id="CHEBI:57844"/>
        <dbReference type="ChEBI" id="CHEBI:57856"/>
        <dbReference type="ChEBI" id="CHEBI:59789"/>
        <dbReference type="ChEBI" id="CHEBI:64428"/>
        <dbReference type="ChEBI" id="CHEBI:73599"/>
        <dbReference type="EC" id="2.8.4.4"/>
    </reaction>
</comment>
<comment type="cofactor">
    <cofactor evidence="8">
        <name>[4Fe-4S] cluster</name>
        <dbReference type="ChEBI" id="CHEBI:49883"/>
    </cofactor>
    <text evidence="8">Binds 2 [4Fe-4S] clusters. One cluster is coordinated with 3 cysteines and an exchangeable S-adenosyl-L-methionine.</text>
</comment>
<dbReference type="SFLD" id="SFLDG01061">
    <property type="entry name" value="methylthiotransferase"/>
    <property type="match status" value="1"/>
</dbReference>
<dbReference type="InterPro" id="IPR013848">
    <property type="entry name" value="Methylthiotransferase_N"/>
</dbReference>
<dbReference type="PROSITE" id="PS51449">
    <property type="entry name" value="MTTASE_N"/>
    <property type="match status" value="1"/>
</dbReference>
<keyword evidence="4 8" id="KW-0949">S-adenosyl-L-methionine</keyword>
<feature type="binding site" evidence="8">
    <location>
        <position position="48"/>
    </location>
    <ligand>
        <name>[4Fe-4S] cluster</name>
        <dbReference type="ChEBI" id="CHEBI:49883"/>
        <label>1</label>
    </ligand>
</feature>
<dbReference type="FunFam" id="3.80.30.20:FF:000001">
    <property type="entry name" value="tRNA-2-methylthio-N(6)-dimethylallyladenosine synthase 2"/>
    <property type="match status" value="1"/>
</dbReference>
<feature type="domain" description="Radical SAM core" evidence="11">
    <location>
        <begin position="140"/>
        <end position="371"/>
    </location>
</feature>
<gene>
    <name evidence="8 12" type="primary">rimO</name>
    <name evidence="12" type="ORF">WPS_07790</name>
</gene>
<name>A0AAN2C913_UNVUL</name>
<keyword evidence="6 8" id="KW-0408">Iron</keyword>
<dbReference type="RefSeq" id="WP_317996535.1">
    <property type="nucleotide sequence ID" value="NZ_AP025523.1"/>
</dbReference>
<comment type="function">
    <text evidence="8">Catalyzes the methylthiolation of an aspartic acid residue of ribosomal protein uS12.</text>
</comment>
<dbReference type="AlphaFoldDB" id="A0AAN2C913"/>
<evidence type="ECO:0000256" key="8">
    <source>
        <dbReference type="HAMAP-Rule" id="MF_01865"/>
    </source>
</evidence>
<dbReference type="SFLD" id="SFLDG01082">
    <property type="entry name" value="B12-binding_domain_containing"/>
    <property type="match status" value="1"/>
</dbReference>
<dbReference type="KEGG" id="vab:WPS_07790"/>
<dbReference type="SFLD" id="SFLDS00029">
    <property type="entry name" value="Radical_SAM"/>
    <property type="match status" value="1"/>
</dbReference>
<evidence type="ECO:0000256" key="1">
    <source>
        <dbReference type="ARBA" id="ARBA00022485"/>
    </source>
</evidence>
<feature type="domain" description="MTTase N-terminal" evidence="10">
    <location>
        <begin position="3"/>
        <end position="117"/>
    </location>
</feature>
<evidence type="ECO:0000256" key="5">
    <source>
        <dbReference type="ARBA" id="ARBA00022723"/>
    </source>
</evidence>
<dbReference type="Pfam" id="PF18693">
    <property type="entry name" value="TRAM_2"/>
    <property type="match status" value="1"/>
</dbReference>
<evidence type="ECO:0000256" key="3">
    <source>
        <dbReference type="ARBA" id="ARBA00022679"/>
    </source>
</evidence>
<evidence type="ECO:0000259" key="9">
    <source>
        <dbReference type="PROSITE" id="PS50926"/>
    </source>
</evidence>
<dbReference type="CDD" id="cd01335">
    <property type="entry name" value="Radical_SAM"/>
    <property type="match status" value="1"/>
</dbReference>
<keyword evidence="13" id="KW-1185">Reference proteome</keyword>
<dbReference type="Pfam" id="PF04055">
    <property type="entry name" value="Radical_SAM"/>
    <property type="match status" value="1"/>
</dbReference>
<dbReference type="Gene3D" id="3.80.30.20">
    <property type="entry name" value="tm_1862 like domain"/>
    <property type="match status" value="1"/>
</dbReference>
<dbReference type="EMBL" id="AP025523">
    <property type="protein sequence ID" value="BDE05503.1"/>
    <property type="molecule type" value="Genomic_DNA"/>
</dbReference>
<dbReference type="InterPro" id="IPR002792">
    <property type="entry name" value="TRAM_dom"/>
</dbReference>
<evidence type="ECO:0000256" key="7">
    <source>
        <dbReference type="ARBA" id="ARBA00023014"/>
    </source>
</evidence>
<dbReference type="Proteomes" id="UP001317532">
    <property type="component" value="Chromosome"/>
</dbReference>
<dbReference type="PROSITE" id="PS50926">
    <property type="entry name" value="TRAM"/>
    <property type="match status" value="1"/>
</dbReference>
<keyword evidence="12" id="KW-0689">Ribosomal protein</keyword>
<dbReference type="GO" id="GO:0046872">
    <property type="term" value="F:metal ion binding"/>
    <property type="evidence" value="ECO:0007669"/>
    <property type="project" value="UniProtKB-KW"/>
</dbReference>
<proteinExistence type="inferred from homology"/>
<dbReference type="InterPro" id="IPR020612">
    <property type="entry name" value="Methylthiotransferase_CS"/>
</dbReference>
<dbReference type="GO" id="GO:0051539">
    <property type="term" value="F:4 iron, 4 sulfur cluster binding"/>
    <property type="evidence" value="ECO:0007669"/>
    <property type="project" value="UniProtKB-UniRule"/>
</dbReference>
<dbReference type="Gene3D" id="3.40.50.12160">
    <property type="entry name" value="Methylthiotransferase, N-terminal domain"/>
    <property type="match status" value="1"/>
</dbReference>
<dbReference type="InterPro" id="IPR005840">
    <property type="entry name" value="Ribosomal_uS12_MeSTrfase_RimO"/>
</dbReference>
<protein>
    <recommendedName>
        <fullName evidence="8">Ribosomal protein uS12 methylthiotransferase RimO</fullName>
        <shortName evidence="8">uS12 MTTase</shortName>
        <shortName evidence="8">uS12 methylthiotransferase</shortName>
        <ecNumber evidence="8">2.8.4.4</ecNumber>
    </recommendedName>
    <alternativeName>
        <fullName evidence="8">Ribosomal protein uS12 (aspartate-C(3))-methylthiotransferase</fullName>
    </alternativeName>
    <alternativeName>
        <fullName evidence="8">Ribosome maturation factor RimO</fullName>
    </alternativeName>
</protein>
<feature type="binding site" evidence="8">
    <location>
        <position position="161"/>
    </location>
    <ligand>
        <name>[4Fe-4S] cluster</name>
        <dbReference type="ChEBI" id="CHEBI:49883"/>
        <label>2</label>
        <note>4Fe-4S-S-AdoMet</note>
    </ligand>
</feature>
<evidence type="ECO:0000313" key="12">
    <source>
        <dbReference type="EMBL" id="BDE05503.1"/>
    </source>
</evidence>
<dbReference type="PROSITE" id="PS01278">
    <property type="entry name" value="MTTASE_RADICAL"/>
    <property type="match status" value="1"/>
</dbReference>
<dbReference type="HAMAP" id="MF_01865">
    <property type="entry name" value="MTTase_RimO"/>
    <property type="match status" value="1"/>
</dbReference>
<evidence type="ECO:0000256" key="4">
    <source>
        <dbReference type="ARBA" id="ARBA00022691"/>
    </source>
</evidence>
<dbReference type="GO" id="GO:0005840">
    <property type="term" value="C:ribosome"/>
    <property type="evidence" value="ECO:0007669"/>
    <property type="project" value="UniProtKB-KW"/>
</dbReference>
<keyword evidence="1 8" id="KW-0004">4Fe-4S</keyword>
<feature type="binding site" evidence="8">
    <location>
        <position position="154"/>
    </location>
    <ligand>
        <name>[4Fe-4S] cluster</name>
        <dbReference type="ChEBI" id="CHEBI:49883"/>
        <label>2</label>
        <note>4Fe-4S-S-AdoMet</note>
    </ligand>
</feature>
<dbReference type="InterPro" id="IPR023404">
    <property type="entry name" value="rSAM_horseshoe"/>
</dbReference>
<dbReference type="NCBIfam" id="TIGR01125">
    <property type="entry name" value="30S ribosomal protein S12 methylthiotransferase RimO"/>
    <property type="match status" value="1"/>
</dbReference>
<dbReference type="Gene3D" id="2.40.50.140">
    <property type="entry name" value="Nucleic acid-binding proteins"/>
    <property type="match status" value="1"/>
</dbReference>
<dbReference type="SFLD" id="SFLDF00274">
    <property type="entry name" value="ribosomal_protein_S12_methylth"/>
    <property type="match status" value="1"/>
</dbReference>
<dbReference type="NCBIfam" id="TIGR00089">
    <property type="entry name" value="MiaB/RimO family radical SAM methylthiotransferase"/>
    <property type="match status" value="1"/>
</dbReference>
<dbReference type="PANTHER" id="PTHR43837:SF1">
    <property type="entry name" value="RIBOSOMAL PROTEIN US12 METHYLTHIOTRANSFERASE RIMO"/>
    <property type="match status" value="1"/>
</dbReference>
<dbReference type="GO" id="GO:0035599">
    <property type="term" value="F:aspartic acid methylthiotransferase activity"/>
    <property type="evidence" value="ECO:0007669"/>
    <property type="project" value="TreeGrafter"/>
</dbReference>
<dbReference type="Pfam" id="PF00919">
    <property type="entry name" value="UPF0004"/>
    <property type="match status" value="1"/>
</dbReference>
<dbReference type="PROSITE" id="PS51918">
    <property type="entry name" value="RADICAL_SAM"/>
    <property type="match status" value="1"/>
</dbReference>
<dbReference type="SMART" id="SM00729">
    <property type="entry name" value="Elp3"/>
    <property type="match status" value="1"/>
</dbReference>
<keyword evidence="3 8" id="KW-0808">Transferase</keyword>
<reference evidence="12 13" key="1">
    <citation type="journal article" date="2022" name="ISME Commun">
        <title>Vulcanimicrobium alpinus gen. nov. sp. nov., the first cultivated representative of the candidate phylum 'Eremiobacterota', is a metabolically versatile aerobic anoxygenic phototroph.</title>
        <authorList>
            <person name="Yabe S."/>
            <person name="Muto K."/>
            <person name="Abe K."/>
            <person name="Yokota A."/>
            <person name="Staudigel H."/>
            <person name="Tebo B.M."/>
        </authorList>
    </citation>
    <scope>NUCLEOTIDE SEQUENCE [LARGE SCALE GENOMIC DNA]</scope>
    <source>
        <strain evidence="12 13">WC8-2</strain>
    </source>
</reference>
<feature type="binding site" evidence="8">
    <location>
        <position position="80"/>
    </location>
    <ligand>
        <name>[4Fe-4S] cluster</name>
        <dbReference type="ChEBI" id="CHEBI:49883"/>
        <label>1</label>
    </ligand>
</feature>
<dbReference type="InterPro" id="IPR058240">
    <property type="entry name" value="rSAM_sf"/>
</dbReference>
<keyword evidence="2 8" id="KW-0963">Cytoplasm</keyword>
<sequence>MTKTVSFVSLGCAKNLVDSEVMIAKLGAAGWTLVPETEQAEAVVINTCAFIDPAKAESTQTILAHAEKKRDGQQLIVAGCLSQRFGDELQSLIPEIDGVVGTGAYPSIVELLEDARAGKGPVRLDFEAEPEHDFLPRLITTPSATAYLKIAEGCDHPCTFCIIPQLRGGFRSRSEESILAEARALAAGGTKELILIAQDTSMWGRDRGYRRGGLAALLEKLHAIDGIVWIRLLYLYPATVDAELIDAMASLPKVCSYMDMPLQHVSAGVLRRMLRPSNGERYLEIVEDFRRRVPGITMRSTFIVGFPGENDEDVAELERWIGRAELDRVGFFVYSREDGTPGAELDRQVPEREKRRRLLRLRDAQRRASERARAKRIGETVQVLVEEKRTLRKTDPLAAALRSRHVIAGRSSGEAPGVDGIIAFTGDAEIGEFVDVTLRGNTSFDFYGDLVPALVPA</sequence>
<organism evidence="12 13">
    <name type="scientific">Vulcanimicrobium alpinum</name>
    <dbReference type="NCBI Taxonomy" id="3016050"/>
    <lineage>
        <taxon>Bacteria</taxon>
        <taxon>Bacillati</taxon>
        <taxon>Vulcanimicrobiota</taxon>
        <taxon>Vulcanimicrobiia</taxon>
        <taxon>Vulcanimicrobiales</taxon>
        <taxon>Vulcanimicrobiaceae</taxon>
        <taxon>Vulcanimicrobium</taxon>
    </lineage>
</organism>
<dbReference type="InterPro" id="IPR012340">
    <property type="entry name" value="NA-bd_OB-fold"/>
</dbReference>
<comment type="similarity">
    <text evidence="8">Belongs to the methylthiotransferase family. RimO subfamily.</text>
</comment>